<reference evidence="1 2" key="1">
    <citation type="journal article" date="2007" name="DNA Res.">
        <title>Complete genomic structure of the bloom-forming toxic cyanobacterium Microcystis aeruginosa NIES-843.</title>
        <authorList>
            <person name="Kaneko T."/>
            <person name="Nakajima N."/>
            <person name="Okamoto S."/>
            <person name="Suzuki I."/>
            <person name="Tanabe Y."/>
            <person name="Tamaoki M."/>
            <person name="Nakamura Y."/>
            <person name="Kasai F."/>
            <person name="Watanabe A."/>
            <person name="Kawashima K."/>
            <person name="Kishida Y."/>
            <person name="Ono A."/>
            <person name="Shimizu Y."/>
            <person name="Takahashi C."/>
            <person name="Minami C."/>
            <person name="Fujishiro T."/>
            <person name="Kohara M."/>
            <person name="Katoh M."/>
            <person name="Nakazaki N."/>
            <person name="Nakayama S."/>
            <person name="Yamada M."/>
            <person name="Tabata S."/>
            <person name="Watanabe M.M."/>
        </authorList>
    </citation>
    <scope>NUCLEOTIDE SEQUENCE [LARGE SCALE GENOMIC DNA]</scope>
    <source>
        <strain evidence="2">NIES-843 / IAM M-247</strain>
    </source>
</reference>
<keyword evidence="2" id="KW-1185">Reference proteome</keyword>
<sequence>MDYGPVLRGVYNLIKGQPVDSALPLWPKYISLRDSNYVDLLQYPAMKNSVKKKK</sequence>
<name>B0JW08_MICAN</name>
<proteinExistence type="predicted"/>
<organism evidence="1 2">
    <name type="scientific">Microcystis aeruginosa (strain NIES-843 / IAM M-2473)</name>
    <dbReference type="NCBI Taxonomy" id="449447"/>
    <lineage>
        <taxon>Bacteria</taxon>
        <taxon>Bacillati</taxon>
        <taxon>Cyanobacteriota</taxon>
        <taxon>Cyanophyceae</taxon>
        <taxon>Oscillatoriophycideae</taxon>
        <taxon>Chroococcales</taxon>
        <taxon>Microcystaceae</taxon>
        <taxon>Microcystis</taxon>
    </lineage>
</organism>
<gene>
    <name evidence="1" type="ordered locus">MAE_49290</name>
</gene>
<dbReference type="EMBL" id="AP009552">
    <property type="protein sequence ID" value="BAG04751.1"/>
    <property type="molecule type" value="Genomic_DNA"/>
</dbReference>
<dbReference type="Proteomes" id="UP000001510">
    <property type="component" value="Chromosome"/>
</dbReference>
<dbReference type="STRING" id="449447.MAE_49290"/>
<protein>
    <submittedName>
        <fullName evidence="1">Uncharacterized protein</fullName>
    </submittedName>
</protein>
<evidence type="ECO:0000313" key="1">
    <source>
        <dbReference type="EMBL" id="BAG04751.1"/>
    </source>
</evidence>
<dbReference type="KEGG" id="mar:MAE_49290"/>
<dbReference type="EnsemblBacteria" id="BAG04751">
    <property type="protein sequence ID" value="BAG04751"/>
    <property type="gene ID" value="MAE_49290"/>
</dbReference>
<accession>B0JW08</accession>
<dbReference type="HOGENOM" id="CLU_3045386_0_0_3"/>
<dbReference type="PaxDb" id="449447-MAE_49290"/>
<evidence type="ECO:0000313" key="2">
    <source>
        <dbReference type="Proteomes" id="UP000001510"/>
    </source>
</evidence>
<dbReference type="AlphaFoldDB" id="B0JW08"/>